<gene>
    <name evidence="2" type="ORF">CCAP1982_LOCUS9401</name>
</gene>
<sequence>MRVIRAFRSTLEDLNERRSMHSLRSPRTTIPGYPLHNSNLLNPNFAQQQRNSDLQQQSHQLKNNNHSGGDDSCSRTAILAVPPSDITYIDEEPPQQQLQQCSVIALQVTEDVATINGPSVSQSMSNAFFDAAHQIHQQQEQKQLQTETRI</sequence>
<feature type="compositionally biased region" description="Polar residues" evidence="1">
    <location>
        <begin position="36"/>
        <end position="46"/>
    </location>
</feature>
<evidence type="ECO:0000313" key="2">
    <source>
        <dbReference type="EMBL" id="CAD7000926.1"/>
    </source>
</evidence>
<reference evidence="2" key="1">
    <citation type="submission" date="2020-11" db="EMBL/GenBank/DDBJ databases">
        <authorList>
            <person name="Whitehead M."/>
        </authorList>
    </citation>
    <scope>NUCLEOTIDE SEQUENCE</scope>
    <source>
        <strain evidence="2">EGII</strain>
    </source>
</reference>
<proteinExistence type="predicted"/>
<comment type="caution">
    <text evidence="2">The sequence shown here is derived from an EMBL/GenBank/DDBJ whole genome shotgun (WGS) entry which is preliminary data.</text>
</comment>
<dbReference type="EMBL" id="CAJHJT010000023">
    <property type="protein sequence ID" value="CAD7000926.1"/>
    <property type="molecule type" value="Genomic_DNA"/>
</dbReference>
<protein>
    <submittedName>
        <fullName evidence="2">(Mediterranean fruit fly) hypothetical protein</fullName>
    </submittedName>
</protein>
<keyword evidence="3" id="KW-1185">Reference proteome</keyword>
<dbReference type="OrthoDB" id="116380at2759"/>
<evidence type="ECO:0000313" key="3">
    <source>
        <dbReference type="Proteomes" id="UP000606786"/>
    </source>
</evidence>
<feature type="region of interest" description="Disordered" evidence="1">
    <location>
        <begin position="18"/>
        <end position="74"/>
    </location>
</feature>
<evidence type="ECO:0000256" key="1">
    <source>
        <dbReference type="SAM" id="MobiDB-lite"/>
    </source>
</evidence>
<dbReference type="Proteomes" id="UP000606786">
    <property type="component" value="Unassembled WGS sequence"/>
</dbReference>
<feature type="compositionally biased region" description="Low complexity" evidence="1">
    <location>
        <begin position="47"/>
        <end position="60"/>
    </location>
</feature>
<name>A0A811UT34_CERCA</name>
<organism evidence="2 3">
    <name type="scientific">Ceratitis capitata</name>
    <name type="common">Mediterranean fruit fly</name>
    <name type="synonym">Tephritis capitata</name>
    <dbReference type="NCBI Taxonomy" id="7213"/>
    <lineage>
        <taxon>Eukaryota</taxon>
        <taxon>Metazoa</taxon>
        <taxon>Ecdysozoa</taxon>
        <taxon>Arthropoda</taxon>
        <taxon>Hexapoda</taxon>
        <taxon>Insecta</taxon>
        <taxon>Pterygota</taxon>
        <taxon>Neoptera</taxon>
        <taxon>Endopterygota</taxon>
        <taxon>Diptera</taxon>
        <taxon>Brachycera</taxon>
        <taxon>Muscomorpha</taxon>
        <taxon>Tephritoidea</taxon>
        <taxon>Tephritidae</taxon>
        <taxon>Ceratitis</taxon>
        <taxon>Ceratitis</taxon>
    </lineage>
</organism>
<dbReference type="AlphaFoldDB" id="A0A811UT34"/>
<accession>A0A811UT34</accession>